<evidence type="ECO:0000313" key="3">
    <source>
        <dbReference type="EMBL" id="HFB55434.1"/>
    </source>
</evidence>
<dbReference type="Pfam" id="PF14317">
    <property type="entry name" value="YcxB"/>
    <property type="match status" value="1"/>
</dbReference>
<feature type="transmembrane region" description="Helical" evidence="1">
    <location>
        <begin position="70"/>
        <end position="91"/>
    </location>
</feature>
<protein>
    <submittedName>
        <fullName evidence="3">YcxB family protein</fullName>
    </submittedName>
</protein>
<reference evidence="3" key="1">
    <citation type="journal article" date="2020" name="mSystems">
        <title>Genome- and Community-Level Interaction Insights into Carbon Utilization and Element Cycling Functions of Hydrothermarchaeota in Hydrothermal Sediment.</title>
        <authorList>
            <person name="Zhou Z."/>
            <person name="Liu Y."/>
            <person name="Xu W."/>
            <person name="Pan J."/>
            <person name="Luo Z.H."/>
            <person name="Li M."/>
        </authorList>
    </citation>
    <scope>NUCLEOTIDE SEQUENCE [LARGE SCALE GENOMIC DNA]</scope>
    <source>
        <strain evidence="3">HyVt-489</strain>
    </source>
</reference>
<keyword evidence="1" id="KW-0472">Membrane</keyword>
<proteinExistence type="predicted"/>
<evidence type="ECO:0000259" key="2">
    <source>
        <dbReference type="Pfam" id="PF14317"/>
    </source>
</evidence>
<dbReference type="AlphaFoldDB" id="A0A7C3GBL5"/>
<organism evidence="3">
    <name type="scientific">Hellea balneolensis</name>
    <dbReference type="NCBI Taxonomy" id="287478"/>
    <lineage>
        <taxon>Bacteria</taxon>
        <taxon>Pseudomonadati</taxon>
        <taxon>Pseudomonadota</taxon>
        <taxon>Alphaproteobacteria</taxon>
        <taxon>Maricaulales</taxon>
        <taxon>Robiginitomaculaceae</taxon>
        <taxon>Hellea</taxon>
    </lineage>
</organism>
<dbReference type="EMBL" id="DRMN01000383">
    <property type="protein sequence ID" value="HFB55434.1"/>
    <property type="molecule type" value="Genomic_DNA"/>
</dbReference>
<accession>A0A7C3GBL5</accession>
<comment type="caution">
    <text evidence="3">The sequence shown here is derived from an EMBL/GenBank/DDBJ whole genome shotgun (WGS) entry which is preliminary data.</text>
</comment>
<dbReference type="InterPro" id="IPR025588">
    <property type="entry name" value="YcxB-like_C"/>
</dbReference>
<keyword evidence="1" id="KW-1133">Transmembrane helix</keyword>
<sequence length="188" mass="22308">MRRLAMNREFVISDDEEAVVKAYKVLTASFSRINFIQKAILSLPQVLLGIAVAVYMMLALGSEEFLRRGVYLLMGAIIIERLLAHFYYPYLRLRFEQKIKRPTPSTYNLTIRFEDRKITTINGKIKVLLPWETLEEIIEFKGYLFFYFQGTVYFYLPEKCFDRNDEMTEFKDACLAKVEKNRDEHEKK</sequence>
<dbReference type="Proteomes" id="UP000886042">
    <property type="component" value="Unassembled WGS sequence"/>
</dbReference>
<gene>
    <name evidence="3" type="ORF">ENJ46_05865</name>
</gene>
<feature type="transmembrane region" description="Helical" evidence="1">
    <location>
        <begin position="39"/>
        <end position="58"/>
    </location>
</feature>
<keyword evidence="1" id="KW-0812">Transmembrane</keyword>
<name>A0A7C3GBL5_9PROT</name>
<evidence type="ECO:0000256" key="1">
    <source>
        <dbReference type="SAM" id="Phobius"/>
    </source>
</evidence>
<feature type="domain" description="YcxB-like C-terminal" evidence="2">
    <location>
        <begin position="113"/>
        <end position="172"/>
    </location>
</feature>